<evidence type="ECO:0000313" key="3">
    <source>
        <dbReference type="Proteomes" id="UP001430953"/>
    </source>
</evidence>
<sequence>MRYIFIYFLRIYLSLFLRPSADKIQSSSCDNVHWTIMYRVVSRALRYLNDTPFTLRLGIGLFICRERDSGPRIIFRCSTLYI</sequence>
<comment type="caution">
    <text evidence="2">The sequence shown here is derived from an EMBL/GenBank/DDBJ whole genome shotgun (WGS) entry which is preliminary data.</text>
</comment>
<evidence type="ECO:0000256" key="1">
    <source>
        <dbReference type="SAM" id="SignalP"/>
    </source>
</evidence>
<dbReference type="AlphaFoldDB" id="A0AAW2FIT5"/>
<gene>
    <name evidence="2" type="ORF">PUN28_011030</name>
</gene>
<dbReference type="Proteomes" id="UP001430953">
    <property type="component" value="Unassembled WGS sequence"/>
</dbReference>
<evidence type="ECO:0008006" key="4">
    <source>
        <dbReference type="Google" id="ProtNLM"/>
    </source>
</evidence>
<keyword evidence="1" id="KW-0732">Signal</keyword>
<accession>A0AAW2FIT5</accession>
<name>A0AAW2FIT5_9HYME</name>
<protein>
    <recommendedName>
        <fullName evidence="4">Secreted protein</fullName>
    </recommendedName>
</protein>
<dbReference type="EMBL" id="JADYXP020000010">
    <property type="protein sequence ID" value="KAL0115869.1"/>
    <property type="molecule type" value="Genomic_DNA"/>
</dbReference>
<reference evidence="2 3" key="1">
    <citation type="submission" date="2023-03" db="EMBL/GenBank/DDBJ databases">
        <title>High recombination rates correlate with genetic variation in Cardiocondyla obscurior ants.</title>
        <authorList>
            <person name="Errbii M."/>
        </authorList>
    </citation>
    <scope>NUCLEOTIDE SEQUENCE [LARGE SCALE GENOMIC DNA]</scope>
    <source>
        <strain evidence="2">Alpha-2009</strain>
        <tissue evidence="2">Whole body</tissue>
    </source>
</reference>
<evidence type="ECO:0000313" key="2">
    <source>
        <dbReference type="EMBL" id="KAL0115869.1"/>
    </source>
</evidence>
<proteinExistence type="predicted"/>
<feature type="signal peptide" evidence="1">
    <location>
        <begin position="1"/>
        <end position="21"/>
    </location>
</feature>
<keyword evidence="3" id="KW-1185">Reference proteome</keyword>
<feature type="chain" id="PRO_5043991123" description="Secreted protein" evidence="1">
    <location>
        <begin position="22"/>
        <end position="82"/>
    </location>
</feature>
<organism evidence="2 3">
    <name type="scientific">Cardiocondyla obscurior</name>
    <dbReference type="NCBI Taxonomy" id="286306"/>
    <lineage>
        <taxon>Eukaryota</taxon>
        <taxon>Metazoa</taxon>
        <taxon>Ecdysozoa</taxon>
        <taxon>Arthropoda</taxon>
        <taxon>Hexapoda</taxon>
        <taxon>Insecta</taxon>
        <taxon>Pterygota</taxon>
        <taxon>Neoptera</taxon>
        <taxon>Endopterygota</taxon>
        <taxon>Hymenoptera</taxon>
        <taxon>Apocrita</taxon>
        <taxon>Aculeata</taxon>
        <taxon>Formicoidea</taxon>
        <taxon>Formicidae</taxon>
        <taxon>Myrmicinae</taxon>
        <taxon>Cardiocondyla</taxon>
    </lineage>
</organism>